<sequence>MVKNDLIYELEKECLSGRSIPIDHMEVEKESLRRVPAFIKEKDYQQLMLIVDKNTKEAAGNKLMEYLKEAKIDVEVMVLPEDRHGHAIANEETMMQVFVHTSPSVDCFLAVGSGTIHDITRFVSSKMKVPFISIPTAASVDGFTSRGAPIILQGVKKTVQTSNPVAVFADLNVLKEAPRKMTAAGFGDMIGKVTSILDWNISYLIGGEPYNELAANITRQALEKCVEHIDELERNEEHGIEVLMEALIQSGLVMLVLDYSRPASGGEHHLSHYWEMDLLKKDEKQLLHGAKVGVATAIISDLYKMYLQEPALLALTDHPEWKERLLEFGTTIQEQVEQIPDSDEIKGWLQKAGGPVDPKEMGISEELVQASLNEAYHLRDRCTGLKLINVSTQTDIVYPI</sequence>
<dbReference type="Pfam" id="PF13685">
    <property type="entry name" value="Fe-ADH_2"/>
    <property type="match status" value="1"/>
</dbReference>
<keyword evidence="8" id="KW-0594">Phospholipid biosynthesis</keyword>
<dbReference type="Gene3D" id="3.40.50.1970">
    <property type="match status" value="1"/>
</dbReference>
<dbReference type="GO" id="GO:0046872">
    <property type="term" value="F:metal ion binding"/>
    <property type="evidence" value="ECO:0007669"/>
    <property type="project" value="UniProtKB-KW"/>
</dbReference>
<keyword evidence="9" id="KW-1208">Phospholipid metabolism</keyword>
<evidence type="ECO:0000313" key="10">
    <source>
        <dbReference type="EMBL" id="RSL34865.1"/>
    </source>
</evidence>
<dbReference type="InterPro" id="IPR032837">
    <property type="entry name" value="G1PDH"/>
</dbReference>
<reference evidence="10 11" key="1">
    <citation type="submission" date="2018-10" db="EMBL/GenBank/DDBJ databases">
        <title>Draft genome sequence of Bacillus salarius IM0101, isolated from a hypersaline soil in Inner Mongolia, China.</title>
        <authorList>
            <person name="Yamprayoonswat W."/>
            <person name="Boonvisut S."/>
            <person name="Jumpathong W."/>
            <person name="Sittihan S."/>
            <person name="Ruangsuj P."/>
            <person name="Wanthongcharoen S."/>
            <person name="Thongpramul N."/>
            <person name="Pimmason S."/>
            <person name="Yu B."/>
            <person name="Yasawong M."/>
        </authorList>
    </citation>
    <scope>NUCLEOTIDE SEQUENCE [LARGE SCALE GENOMIC DNA]</scope>
    <source>
        <strain evidence="10 11">IM0101</strain>
    </source>
</reference>
<keyword evidence="3" id="KW-0479">Metal-binding</keyword>
<dbReference type="PANTHER" id="PTHR43616">
    <property type="entry name" value="GLYCEROL DEHYDROGENASE"/>
    <property type="match status" value="1"/>
</dbReference>
<accession>A0A3R9Q6S0</accession>
<keyword evidence="1" id="KW-0963">Cytoplasm</keyword>
<dbReference type="OrthoDB" id="9763580at2"/>
<evidence type="ECO:0000256" key="4">
    <source>
        <dbReference type="ARBA" id="ARBA00022857"/>
    </source>
</evidence>
<evidence type="ECO:0000256" key="2">
    <source>
        <dbReference type="ARBA" id="ARBA00022516"/>
    </source>
</evidence>
<evidence type="ECO:0000256" key="9">
    <source>
        <dbReference type="ARBA" id="ARBA00023264"/>
    </source>
</evidence>
<dbReference type="PANTHER" id="PTHR43616:SF5">
    <property type="entry name" value="GLYCEROL DEHYDROGENASE 1"/>
    <property type="match status" value="1"/>
</dbReference>
<comment type="caution">
    <text evidence="10">The sequence shown here is derived from an EMBL/GenBank/DDBJ whole genome shotgun (WGS) entry which is preliminary data.</text>
</comment>
<keyword evidence="7" id="KW-0443">Lipid metabolism</keyword>
<evidence type="ECO:0000256" key="8">
    <source>
        <dbReference type="ARBA" id="ARBA00023209"/>
    </source>
</evidence>
<keyword evidence="2" id="KW-0444">Lipid biosynthesis</keyword>
<dbReference type="Gene3D" id="1.20.1090.10">
    <property type="entry name" value="Dehydroquinate synthase-like - alpha domain"/>
    <property type="match status" value="1"/>
</dbReference>
<protein>
    <submittedName>
        <fullName evidence="10">sn-glycerol-1-phosphate dehydrogenase</fullName>
    </submittedName>
</protein>
<keyword evidence="11" id="KW-1185">Reference proteome</keyword>
<dbReference type="Proteomes" id="UP000275076">
    <property type="component" value="Unassembled WGS sequence"/>
</dbReference>
<evidence type="ECO:0000256" key="1">
    <source>
        <dbReference type="ARBA" id="ARBA00022490"/>
    </source>
</evidence>
<dbReference type="CDD" id="cd08175">
    <property type="entry name" value="G1PDH"/>
    <property type="match status" value="1"/>
</dbReference>
<dbReference type="GO" id="GO:0016614">
    <property type="term" value="F:oxidoreductase activity, acting on CH-OH group of donors"/>
    <property type="evidence" value="ECO:0007669"/>
    <property type="project" value="InterPro"/>
</dbReference>
<name>A0A3R9Q6S0_9BACI</name>
<dbReference type="GO" id="GO:0008654">
    <property type="term" value="P:phospholipid biosynthetic process"/>
    <property type="evidence" value="ECO:0007669"/>
    <property type="project" value="UniProtKB-KW"/>
</dbReference>
<evidence type="ECO:0000313" key="11">
    <source>
        <dbReference type="Proteomes" id="UP000275076"/>
    </source>
</evidence>
<evidence type="ECO:0000256" key="7">
    <source>
        <dbReference type="ARBA" id="ARBA00023098"/>
    </source>
</evidence>
<dbReference type="SUPFAM" id="SSF56796">
    <property type="entry name" value="Dehydroquinate synthase-like"/>
    <property type="match status" value="1"/>
</dbReference>
<evidence type="ECO:0000256" key="5">
    <source>
        <dbReference type="ARBA" id="ARBA00023002"/>
    </source>
</evidence>
<evidence type="ECO:0000256" key="3">
    <source>
        <dbReference type="ARBA" id="ARBA00022723"/>
    </source>
</evidence>
<keyword evidence="5" id="KW-0560">Oxidoreductase</keyword>
<gene>
    <name evidence="10" type="ORF">D7Z54_03240</name>
</gene>
<dbReference type="InterPro" id="IPR016205">
    <property type="entry name" value="Glycerol_DH"/>
</dbReference>
<keyword evidence="4" id="KW-0521">NADP</keyword>
<dbReference type="EMBL" id="RBVX01000002">
    <property type="protein sequence ID" value="RSL34865.1"/>
    <property type="molecule type" value="Genomic_DNA"/>
</dbReference>
<proteinExistence type="predicted"/>
<keyword evidence="6" id="KW-0520">NAD</keyword>
<evidence type="ECO:0000256" key="6">
    <source>
        <dbReference type="ARBA" id="ARBA00023027"/>
    </source>
</evidence>
<organism evidence="10 11">
    <name type="scientific">Salibacterium salarium</name>
    <dbReference type="NCBI Taxonomy" id="284579"/>
    <lineage>
        <taxon>Bacteria</taxon>
        <taxon>Bacillati</taxon>
        <taxon>Bacillota</taxon>
        <taxon>Bacilli</taxon>
        <taxon>Bacillales</taxon>
        <taxon>Bacillaceae</taxon>
    </lineage>
</organism>
<dbReference type="RefSeq" id="WP_125554406.1">
    <property type="nucleotide sequence ID" value="NZ_RBVX01000002.1"/>
</dbReference>
<dbReference type="AlphaFoldDB" id="A0A3R9Q6S0"/>